<feature type="transmembrane region" description="Helical" evidence="8">
    <location>
        <begin position="61"/>
        <end position="89"/>
    </location>
</feature>
<dbReference type="EnsemblPlants" id="MELO3C019311.2.1">
    <property type="protein sequence ID" value="MELO3C019311.2.1"/>
    <property type="gene ID" value="MELO3C019311.2"/>
</dbReference>
<dbReference type="GO" id="GO:0051753">
    <property type="term" value="F:mannan synthase activity"/>
    <property type="evidence" value="ECO:0007669"/>
    <property type="project" value="TreeGrafter"/>
</dbReference>
<evidence type="ECO:0000256" key="2">
    <source>
        <dbReference type="ARBA" id="ARBA00022676"/>
    </source>
</evidence>
<proteinExistence type="predicted"/>
<evidence type="ECO:0000256" key="3">
    <source>
        <dbReference type="ARBA" id="ARBA00022679"/>
    </source>
</evidence>
<keyword evidence="7 8" id="KW-0472">Membrane</keyword>
<comment type="subcellular location">
    <subcellularLocation>
        <location evidence="1">Golgi apparatus membrane</location>
    </subcellularLocation>
</comment>
<evidence type="ECO:0000256" key="8">
    <source>
        <dbReference type="SAM" id="Phobius"/>
    </source>
</evidence>
<evidence type="ECO:0000256" key="1">
    <source>
        <dbReference type="ARBA" id="ARBA00004394"/>
    </source>
</evidence>
<dbReference type="Gramene" id="MELO3C019311.2.1">
    <property type="protein sequence ID" value="MELO3C019311.2.1"/>
    <property type="gene ID" value="MELO3C019311.2"/>
</dbReference>
<feature type="transmembrane region" description="Helical" evidence="8">
    <location>
        <begin position="29"/>
        <end position="49"/>
    </location>
</feature>
<protein>
    <recommendedName>
        <fullName evidence="10">Transmembrane protein</fullName>
    </recommendedName>
</protein>
<name>A0A9I9DJL7_CUCME</name>
<evidence type="ECO:0000256" key="6">
    <source>
        <dbReference type="ARBA" id="ARBA00023034"/>
    </source>
</evidence>
<dbReference type="PANTHER" id="PTHR32044">
    <property type="entry name" value="GLUCOMANNAN 4-BETA-MANNOSYLTRANSFERASE 9"/>
    <property type="match status" value="1"/>
</dbReference>
<evidence type="ECO:0000256" key="5">
    <source>
        <dbReference type="ARBA" id="ARBA00022989"/>
    </source>
</evidence>
<dbReference type="PANTHER" id="PTHR32044:SF77">
    <property type="entry name" value="GLUCOMANNAN 4-BETA-MANNOSYLTRANSFERASE 9"/>
    <property type="match status" value="1"/>
</dbReference>
<dbReference type="AlphaFoldDB" id="A0A9I9DJL7"/>
<keyword evidence="6" id="KW-0333">Golgi apparatus</keyword>
<accession>A0A9I9DJL7</accession>
<keyword evidence="3" id="KW-0808">Transferase</keyword>
<organism evidence="9">
    <name type="scientific">Cucumis melo</name>
    <name type="common">Muskmelon</name>
    <dbReference type="NCBI Taxonomy" id="3656"/>
    <lineage>
        <taxon>Eukaryota</taxon>
        <taxon>Viridiplantae</taxon>
        <taxon>Streptophyta</taxon>
        <taxon>Embryophyta</taxon>
        <taxon>Tracheophyta</taxon>
        <taxon>Spermatophyta</taxon>
        <taxon>Magnoliopsida</taxon>
        <taxon>eudicotyledons</taxon>
        <taxon>Gunneridae</taxon>
        <taxon>Pentapetalae</taxon>
        <taxon>rosids</taxon>
        <taxon>fabids</taxon>
        <taxon>Cucurbitales</taxon>
        <taxon>Cucurbitaceae</taxon>
        <taxon>Benincaseae</taxon>
        <taxon>Cucumis</taxon>
    </lineage>
</organism>
<evidence type="ECO:0000256" key="4">
    <source>
        <dbReference type="ARBA" id="ARBA00022692"/>
    </source>
</evidence>
<evidence type="ECO:0000256" key="7">
    <source>
        <dbReference type="ARBA" id="ARBA00023136"/>
    </source>
</evidence>
<keyword evidence="5 8" id="KW-1133">Transmembrane helix</keyword>
<keyword evidence="2" id="KW-0328">Glycosyltransferase</keyword>
<keyword evidence="4 8" id="KW-0812">Transmembrane</keyword>
<dbReference type="GO" id="GO:0000139">
    <property type="term" value="C:Golgi membrane"/>
    <property type="evidence" value="ECO:0007669"/>
    <property type="project" value="UniProtKB-SubCell"/>
</dbReference>
<evidence type="ECO:0000313" key="9">
    <source>
        <dbReference type="EnsemblPlants" id="MELO3C019311.2.1"/>
    </source>
</evidence>
<sequence length="91" mass="10457">MVVEIITNNRVTTWKKVHVIYSFFFVRKVVAHINTFIFYCLVLPATVVVQDVEVPKWGYVYIPAIITLLNSVGTPRFIDLVSFILILVLNS</sequence>
<reference evidence="9" key="1">
    <citation type="submission" date="2023-03" db="UniProtKB">
        <authorList>
            <consortium name="EnsemblPlants"/>
        </authorList>
    </citation>
    <scope>IDENTIFICATION</scope>
</reference>
<evidence type="ECO:0008006" key="10">
    <source>
        <dbReference type="Google" id="ProtNLM"/>
    </source>
</evidence>